<dbReference type="Proteomes" id="UP000326759">
    <property type="component" value="Unassembled WGS sequence"/>
</dbReference>
<evidence type="ECO:0000256" key="3">
    <source>
        <dbReference type="ARBA" id="ARBA00022801"/>
    </source>
</evidence>
<dbReference type="GO" id="GO:0005737">
    <property type="term" value="C:cytoplasm"/>
    <property type="evidence" value="ECO:0007669"/>
    <property type="project" value="TreeGrafter"/>
</dbReference>
<evidence type="ECO:0000256" key="2">
    <source>
        <dbReference type="ARBA" id="ARBA00012489"/>
    </source>
</evidence>
<evidence type="ECO:0000256" key="4">
    <source>
        <dbReference type="ARBA" id="ARBA00022829"/>
    </source>
</evidence>
<accession>A0A5N5TBW6</accession>
<gene>
    <name evidence="7" type="primary">cut1</name>
    <name evidence="7" type="ORF">Anas_06137</name>
</gene>
<dbReference type="GO" id="GO:0072686">
    <property type="term" value="C:mitotic spindle"/>
    <property type="evidence" value="ECO:0007669"/>
    <property type="project" value="TreeGrafter"/>
</dbReference>
<dbReference type="EMBL" id="SEYY01003723">
    <property type="protein sequence ID" value="KAB7504126.1"/>
    <property type="molecule type" value="Genomic_DNA"/>
</dbReference>
<evidence type="ECO:0000256" key="5">
    <source>
        <dbReference type="SAM" id="Coils"/>
    </source>
</evidence>
<dbReference type="GO" id="GO:0005634">
    <property type="term" value="C:nucleus"/>
    <property type="evidence" value="ECO:0007669"/>
    <property type="project" value="InterPro"/>
</dbReference>
<dbReference type="PANTHER" id="PTHR12792:SF0">
    <property type="entry name" value="SEPARIN"/>
    <property type="match status" value="1"/>
</dbReference>
<reference evidence="7 8" key="1">
    <citation type="journal article" date="2019" name="PLoS Biol.">
        <title>Sex chromosomes control vertical transmission of feminizing Wolbachia symbionts in an isopod.</title>
        <authorList>
            <person name="Becking T."/>
            <person name="Chebbi M.A."/>
            <person name="Giraud I."/>
            <person name="Moumen B."/>
            <person name="Laverre T."/>
            <person name="Caubet Y."/>
            <person name="Peccoud J."/>
            <person name="Gilbert C."/>
            <person name="Cordaux R."/>
        </authorList>
    </citation>
    <scope>NUCLEOTIDE SEQUENCE [LARGE SCALE GENOMIC DNA]</scope>
    <source>
        <strain evidence="7">ANa2</strain>
        <tissue evidence="7">Whole body excluding digestive tract and cuticle</tissue>
    </source>
</reference>
<dbReference type="InterPro" id="IPR005314">
    <property type="entry name" value="Peptidase_C50"/>
</dbReference>
<keyword evidence="3" id="KW-0378">Hydrolase</keyword>
<dbReference type="GO" id="GO:0004197">
    <property type="term" value="F:cysteine-type endopeptidase activity"/>
    <property type="evidence" value="ECO:0007669"/>
    <property type="project" value="InterPro"/>
</dbReference>
<dbReference type="PANTHER" id="PTHR12792">
    <property type="entry name" value="EXTRA SPINDLE POLES 1-RELATED"/>
    <property type="match status" value="1"/>
</dbReference>
<dbReference type="EC" id="3.4.22.49" evidence="2"/>
<comment type="catalytic activity">
    <reaction evidence="1">
        <text>All bonds known to be hydrolyzed by this endopeptidase have arginine in P1 and an acidic residue in P4. P6 is often occupied by an acidic residue or by a hydroxy-amino-acid residue, the phosphorylation of which enhances cleavage.</text>
        <dbReference type="EC" id="3.4.22.49"/>
    </reaction>
</comment>
<feature type="domain" description="Peptidase C50" evidence="6">
    <location>
        <begin position="36"/>
        <end position="133"/>
    </location>
</feature>
<keyword evidence="5" id="KW-0175">Coiled coil</keyword>
<evidence type="ECO:0000259" key="6">
    <source>
        <dbReference type="PROSITE" id="PS51700"/>
    </source>
</evidence>
<evidence type="ECO:0000256" key="1">
    <source>
        <dbReference type="ARBA" id="ARBA00000451"/>
    </source>
</evidence>
<name>A0A5N5TBW6_9CRUS</name>
<sequence length="230" mass="25548">MHVSKEVEERFHTKTQLIRDRTKLLKSVVEATNSSKKNAEEQSQESQGIIKATQKEVKRLKCALNAAKEKITETEASERKATRLQRRVSHLMYVGHGTGSQYMPSHIVETVDCHSLVFLYGCSSASLAQRGAVADPWGVLLHYLIGSCPCVVGMLWEVMDRDTDLLTREIIRALRGIKGPPSSPLEDPPTDIPLIVARAKPLCSWYLISAALVVYGLPLQVIPQSNEDSL</sequence>
<dbReference type="GO" id="GO:0051307">
    <property type="term" value="P:meiotic chromosome separation"/>
    <property type="evidence" value="ECO:0007669"/>
    <property type="project" value="TreeGrafter"/>
</dbReference>
<feature type="coiled-coil region" evidence="5">
    <location>
        <begin position="36"/>
        <end position="77"/>
    </location>
</feature>
<organism evidence="7 8">
    <name type="scientific">Armadillidium nasatum</name>
    <dbReference type="NCBI Taxonomy" id="96803"/>
    <lineage>
        <taxon>Eukaryota</taxon>
        <taxon>Metazoa</taxon>
        <taxon>Ecdysozoa</taxon>
        <taxon>Arthropoda</taxon>
        <taxon>Crustacea</taxon>
        <taxon>Multicrustacea</taxon>
        <taxon>Malacostraca</taxon>
        <taxon>Eumalacostraca</taxon>
        <taxon>Peracarida</taxon>
        <taxon>Isopoda</taxon>
        <taxon>Oniscidea</taxon>
        <taxon>Crinocheta</taxon>
        <taxon>Armadillidiidae</taxon>
        <taxon>Armadillidium</taxon>
    </lineage>
</organism>
<protein>
    <recommendedName>
        <fullName evidence="2">separase</fullName>
        <ecNumber evidence="2">3.4.22.49</ecNumber>
    </recommendedName>
</protein>
<keyword evidence="4" id="KW-0159">Chromosome partition</keyword>
<proteinExistence type="predicted"/>
<dbReference type="AlphaFoldDB" id="A0A5N5TBW6"/>
<dbReference type="GO" id="GO:0006508">
    <property type="term" value="P:proteolysis"/>
    <property type="evidence" value="ECO:0007669"/>
    <property type="project" value="InterPro"/>
</dbReference>
<dbReference type="Pfam" id="PF03568">
    <property type="entry name" value="Separin_C"/>
    <property type="match status" value="1"/>
</dbReference>
<evidence type="ECO:0000313" key="7">
    <source>
        <dbReference type="EMBL" id="KAB7504126.1"/>
    </source>
</evidence>
<dbReference type="PROSITE" id="PS51700">
    <property type="entry name" value="SEPARIN"/>
    <property type="match status" value="1"/>
</dbReference>
<dbReference type="InterPro" id="IPR030397">
    <property type="entry name" value="SEPARIN_core_dom"/>
</dbReference>
<comment type="caution">
    <text evidence="7">The sequence shown here is derived from an EMBL/GenBank/DDBJ whole genome shotgun (WGS) entry which is preliminary data.</text>
</comment>
<keyword evidence="8" id="KW-1185">Reference proteome</keyword>
<dbReference type="OrthoDB" id="10255632at2759"/>
<evidence type="ECO:0000313" key="8">
    <source>
        <dbReference type="Proteomes" id="UP000326759"/>
    </source>
</evidence>